<proteinExistence type="predicted"/>
<keyword evidence="2" id="KW-1185">Reference proteome</keyword>
<organism evidence="1 2">
    <name type="scientific">Champsocephalus esox</name>
    <name type="common">pike icefish</name>
    <dbReference type="NCBI Taxonomy" id="159716"/>
    <lineage>
        <taxon>Eukaryota</taxon>
        <taxon>Metazoa</taxon>
        <taxon>Chordata</taxon>
        <taxon>Craniata</taxon>
        <taxon>Vertebrata</taxon>
        <taxon>Euteleostomi</taxon>
        <taxon>Actinopterygii</taxon>
        <taxon>Neopterygii</taxon>
        <taxon>Teleostei</taxon>
        <taxon>Neoteleostei</taxon>
        <taxon>Acanthomorphata</taxon>
        <taxon>Eupercaria</taxon>
        <taxon>Perciformes</taxon>
        <taxon>Notothenioidei</taxon>
        <taxon>Channichthyidae</taxon>
        <taxon>Champsocephalus</taxon>
    </lineage>
</organism>
<accession>A0AAN8BJL1</accession>
<gene>
    <name evidence="1" type="ORF">CesoFtcFv8_016924</name>
</gene>
<reference evidence="1 2" key="1">
    <citation type="journal article" date="2023" name="Mol. Biol. Evol.">
        <title>Genomics of Secondarily Temperate Adaptation in the Only Non-Antarctic Icefish.</title>
        <authorList>
            <person name="Rivera-Colon A.G."/>
            <person name="Rayamajhi N."/>
            <person name="Minhas B.F."/>
            <person name="Madrigal G."/>
            <person name="Bilyk K.T."/>
            <person name="Yoon V."/>
            <person name="Hune M."/>
            <person name="Gregory S."/>
            <person name="Cheng C.H.C."/>
            <person name="Catchen J.M."/>
        </authorList>
    </citation>
    <scope>NUCLEOTIDE SEQUENCE [LARGE SCALE GENOMIC DNA]</scope>
    <source>
        <strain evidence="1">JC2023a</strain>
    </source>
</reference>
<dbReference type="Proteomes" id="UP001335648">
    <property type="component" value="Unassembled WGS sequence"/>
</dbReference>
<evidence type="ECO:0000313" key="1">
    <source>
        <dbReference type="EMBL" id="KAK5885827.1"/>
    </source>
</evidence>
<name>A0AAN8BJL1_9TELE</name>
<evidence type="ECO:0000313" key="2">
    <source>
        <dbReference type="Proteomes" id="UP001335648"/>
    </source>
</evidence>
<comment type="caution">
    <text evidence="1">The sequence shown here is derived from an EMBL/GenBank/DDBJ whole genome shotgun (WGS) entry which is preliminary data.</text>
</comment>
<protein>
    <submittedName>
        <fullName evidence="1">Uncharacterized protein</fullName>
    </submittedName>
</protein>
<sequence length="108" mass="11618">MCQSGYPMEVFGVPLVAVPDSSPHPSALLVFVSCVCWLGAASTLPCYMQGSQDVTIDRLLTGQCPLPPSALPRQQCQLQPVPSISSLTERCLRLVFLAGPALHIQMCF</sequence>
<dbReference type="EMBL" id="JAULUE010002059">
    <property type="protein sequence ID" value="KAK5885827.1"/>
    <property type="molecule type" value="Genomic_DNA"/>
</dbReference>
<dbReference type="AlphaFoldDB" id="A0AAN8BJL1"/>